<evidence type="ECO:0000313" key="5">
    <source>
        <dbReference type="EMBL" id="SMB97208.1"/>
    </source>
</evidence>
<feature type="compositionally biased region" description="Pro residues" evidence="2">
    <location>
        <begin position="148"/>
        <end position="160"/>
    </location>
</feature>
<feature type="region of interest" description="Disordered" evidence="2">
    <location>
        <begin position="196"/>
        <end position="272"/>
    </location>
</feature>
<evidence type="ECO:0000313" key="6">
    <source>
        <dbReference type="Proteomes" id="UP000192582"/>
    </source>
</evidence>
<protein>
    <submittedName>
        <fullName evidence="5">Uncharacterized lipoprotein YddW, UPF0748 family</fullName>
    </submittedName>
</protein>
<accession>A0A1W1VV23</accession>
<dbReference type="PANTHER" id="PTHR43405:SF1">
    <property type="entry name" value="GLYCOSYL HYDROLASE DIGH"/>
    <property type="match status" value="1"/>
</dbReference>
<name>A0A1W1VV23_9DEIO</name>
<feature type="compositionally biased region" description="Low complexity" evidence="2">
    <location>
        <begin position="228"/>
        <end position="249"/>
    </location>
</feature>
<feature type="region of interest" description="Disordered" evidence="2">
    <location>
        <begin position="20"/>
        <end position="177"/>
    </location>
</feature>
<feature type="compositionally biased region" description="Low complexity" evidence="2">
    <location>
        <begin position="45"/>
        <end position="62"/>
    </location>
</feature>
<keyword evidence="5" id="KW-0449">Lipoprotein</keyword>
<evidence type="ECO:0000256" key="3">
    <source>
        <dbReference type="SAM" id="SignalP"/>
    </source>
</evidence>
<dbReference type="AlphaFoldDB" id="A0A1W1VV23"/>
<dbReference type="Pfam" id="PF02638">
    <property type="entry name" value="GHL10"/>
    <property type="match status" value="1"/>
</dbReference>
<keyword evidence="6" id="KW-1185">Reference proteome</keyword>
<dbReference type="PANTHER" id="PTHR43405">
    <property type="entry name" value="GLYCOSYL HYDROLASE DIGH"/>
    <property type="match status" value="1"/>
</dbReference>
<dbReference type="InterPro" id="IPR003790">
    <property type="entry name" value="GHL10"/>
</dbReference>
<organism evidence="5 6">
    <name type="scientific">Deinococcus hopiensis KR-140</name>
    <dbReference type="NCBI Taxonomy" id="695939"/>
    <lineage>
        <taxon>Bacteria</taxon>
        <taxon>Thermotogati</taxon>
        <taxon>Deinococcota</taxon>
        <taxon>Deinococci</taxon>
        <taxon>Deinococcales</taxon>
        <taxon>Deinococcaceae</taxon>
        <taxon>Deinococcus</taxon>
    </lineage>
</organism>
<evidence type="ECO:0000259" key="4">
    <source>
        <dbReference type="Pfam" id="PF02638"/>
    </source>
</evidence>
<feature type="compositionally biased region" description="Low complexity" evidence="2">
    <location>
        <begin position="99"/>
        <end position="117"/>
    </location>
</feature>
<evidence type="ECO:0000256" key="1">
    <source>
        <dbReference type="ARBA" id="ARBA00022729"/>
    </source>
</evidence>
<proteinExistence type="predicted"/>
<dbReference type="Proteomes" id="UP000192582">
    <property type="component" value="Unassembled WGS sequence"/>
</dbReference>
<feature type="domain" description="Glycosyl hydrolase-like 10" evidence="4">
    <location>
        <begin position="277"/>
        <end position="560"/>
    </location>
</feature>
<dbReference type="InterPro" id="IPR017853">
    <property type="entry name" value="GH"/>
</dbReference>
<dbReference type="STRING" id="695939.SAMN00790413_06412"/>
<evidence type="ECO:0000256" key="2">
    <source>
        <dbReference type="SAM" id="MobiDB-lite"/>
    </source>
</evidence>
<feature type="signal peptide" evidence="3">
    <location>
        <begin position="1"/>
        <end position="19"/>
    </location>
</feature>
<reference evidence="5 6" key="1">
    <citation type="submission" date="2017-04" db="EMBL/GenBank/DDBJ databases">
        <authorList>
            <person name="Afonso C.L."/>
            <person name="Miller P.J."/>
            <person name="Scott M.A."/>
            <person name="Spackman E."/>
            <person name="Goraichik I."/>
            <person name="Dimitrov K.M."/>
            <person name="Suarez D.L."/>
            <person name="Swayne D.E."/>
        </authorList>
    </citation>
    <scope>NUCLEOTIDE SEQUENCE [LARGE SCALE GENOMIC DNA]</scope>
    <source>
        <strain evidence="5 6">KR-140</strain>
    </source>
</reference>
<sequence>MRRPSLPLLALTLSLALVACPRSPERTPVSTTPTETQSSSVAIKPAPAVEQPATATPATATAHLGEEPAVAPAVTSSTPGAPPARATPVGPAPGGTAFAKASPAAQQQDPQPQRAPAGLPSAQGTPQKPSVARPSPVAPQIQVKRPQVPHPPAATPPLPVQPGAAGSAPEGATTAVASEVAKAGPAAITVHAAASPLSPARVSTVKPPSARPPQSTSGSGIKRDPINVAVPASAPAPPVAEAQEVAAPSTPSGGAVPPESKPEARPVPGPLEPGPAIRGLWVDAFGPGFKTPVEVDQLIRDAQAMNINTLFVQAVKRGDCYCGGSLLPRTEDPAVPADFDPLADVLEKAHAQHIKVHAWVIPTAVASRAVQYPVTNPEHIANAHGEGSESDWLTRSASGVIWAGNDQQLDLGNPDALRYIVEGVRSLAAAYPVDGIQLDRVRYPDPLGKVQDWGYNPGALAAYQAESGTTDTPDPEDAAWMAWRRGRVDALVHQVSEAVRAARPGTTMSVAAITYGAGPKNREDFTHTRTYAEVFQDWPAWLSGGDTDLVVMMNYKREARVDQARAFDVWNRFAQLVKGDGQVAAGTALYLNTAAENLAQARRVVEQGLDGWVGYSYRTPELGVEDGSKDGGKAYRELSNLLVGEPGQSSPDGR</sequence>
<dbReference type="Gene3D" id="3.20.20.80">
    <property type="entry name" value="Glycosidases"/>
    <property type="match status" value="1"/>
</dbReference>
<dbReference type="OrthoDB" id="9794671at2"/>
<dbReference type="InterPro" id="IPR052177">
    <property type="entry name" value="Divisome_Glycosyl_Hydrolase"/>
</dbReference>
<gene>
    <name evidence="5" type="ORF">SAMN00790413_06412</name>
</gene>
<dbReference type="EMBL" id="FWWU01000010">
    <property type="protein sequence ID" value="SMB97208.1"/>
    <property type="molecule type" value="Genomic_DNA"/>
</dbReference>
<feature type="compositionally biased region" description="Polar residues" evidence="2">
    <location>
        <begin position="28"/>
        <end position="41"/>
    </location>
</feature>
<keyword evidence="1 3" id="KW-0732">Signal</keyword>
<dbReference type="SUPFAM" id="SSF51445">
    <property type="entry name" value="(Trans)glycosidases"/>
    <property type="match status" value="1"/>
</dbReference>
<dbReference type="PROSITE" id="PS51257">
    <property type="entry name" value="PROKAR_LIPOPROTEIN"/>
    <property type="match status" value="1"/>
</dbReference>
<feature type="chain" id="PRO_5012438754" evidence="3">
    <location>
        <begin position="20"/>
        <end position="654"/>
    </location>
</feature>